<evidence type="ECO:0000313" key="7">
    <source>
        <dbReference type="EMBL" id="MFC7334913.1"/>
    </source>
</evidence>
<dbReference type="Proteomes" id="UP001596456">
    <property type="component" value="Unassembled WGS sequence"/>
</dbReference>
<evidence type="ECO:0000256" key="3">
    <source>
        <dbReference type="ARBA" id="ARBA00023002"/>
    </source>
</evidence>
<gene>
    <name evidence="5" type="primary">fcl</name>
    <name evidence="7" type="ORF">ACFQPS_17240</name>
</gene>
<dbReference type="PANTHER" id="PTHR43238">
    <property type="entry name" value="GDP-L-FUCOSE SYNTHASE"/>
    <property type="match status" value="1"/>
</dbReference>
<feature type="binding site" evidence="5">
    <location>
        <position position="157"/>
    </location>
    <ligand>
        <name>NADP(+)</name>
        <dbReference type="ChEBI" id="CHEBI:58349"/>
    </ligand>
</feature>
<dbReference type="InterPro" id="IPR028614">
    <property type="entry name" value="GDP_fucose/colitose_synth"/>
</dbReference>
<dbReference type="HAMAP" id="MF_00956">
    <property type="entry name" value="GDP_fucose_synth"/>
    <property type="match status" value="1"/>
</dbReference>
<comment type="caution">
    <text evidence="7">The sequence shown here is derived from an EMBL/GenBank/DDBJ whole genome shotgun (WGS) entry which is preliminary data.</text>
</comment>
<dbReference type="SUPFAM" id="SSF51735">
    <property type="entry name" value="NAD(P)-binding Rossmann-fold domains"/>
    <property type="match status" value="1"/>
</dbReference>
<dbReference type="CDD" id="cd05239">
    <property type="entry name" value="GDP_FS_SDR_e"/>
    <property type="match status" value="1"/>
</dbReference>
<keyword evidence="2 5" id="KW-0521">NADP</keyword>
<feature type="binding site" evidence="5">
    <location>
        <begin position="122"/>
        <end position="125"/>
    </location>
    <ligand>
        <name>NADP(+)</name>
        <dbReference type="ChEBI" id="CHEBI:58349"/>
    </ligand>
</feature>
<organism evidence="7 8">
    <name type="scientific">Rhodocista pekingensis</name>
    <dbReference type="NCBI Taxonomy" id="201185"/>
    <lineage>
        <taxon>Bacteria</taxon>
        <taxon>Pseudomonadati</taxon>
        <taxon>Pseudomonadota</taxon>
        <taxon>Alphaproteobacteria</taxon>
        <taxon>Rhodospirillales</taxon>
        <taxon>Azospirillaceae</taxon>
        <taxon>Rhodocista</taxon>
    </lineage>
</organism>
<comment type="catalytic activity">
    <reaction evidence="5">
        <text>GDP-beta-L-fucose + NADP(+) = GDP-4-dehydro-alpha-D-rhamnose + NADPH + H(+)</text>
        <dbReference type="Rhea" id="RHEA:18885"/>
        <dbReference type="ChEBI" id="CHEBI:15378"/>
        <dbReference type="ChEBI" id="CHEBI:57273"/>
        <dbReference type="ChEBI" id="CHEBI:57783"/>
        <dbReference type="ChEBI" id="CHEBI:57964"/>
        <dbReference type="ChEBI" id="CHEBI:58349"/>
        <dbReference type="EC" id="1.1.1.271"/>
    </reaction>
</comment>
<reference evidence="8" key="1">
    <citation type="journal article" date="2019" name="Int. J. Syst. Evol. Microbiol.">
        <title>The Global Catalogue of Microorganisms (GCM) 10K type strain sequencing project: providing services to taxonomists for standard genome sequencing and annotation.</title>
        <authorList>
            <consortium name="The Broad Institute Genomics Platform"/>
            <consortium name="The Broad Institute Genome Sequencing Center for Infectious Disease"/>
            <person name="Wu L."/>
            <person name="Ma J."/>
        </authorList>
    </citation>
    <scope>NUCLEOTIDE SEQUENCE [LARGE SCALE GENOMIC DNA]</scope>
    <source>
        <strain evidence="8">CGMCC 1.16275</strain>
    </source>
</reference>
<sequence length="330" mass="35970">MTVAAGNTVAALGSAVFRLEGRRIWVAGHRGMVGSAVVRRLATEDCEVLTVGRDRLDLRDGAAVDRWLADTRPEVVVLAAARVGGILANARQPADFLYDNLAIAGSVIHAAFRQEVAKLLFLGSSCIYPKLAPQPMPETALLTGPLEPTNEGYAIAKIAGIKLCEAYRRQHGCDFISAMPTNLYGPNDSFHPENSHVLPALLRKVHEAKAAGRETVELWGSGRPRREFLHVDDLADACVHLLRHWSDERTINVGTGTDIAIAELAALIAEVVGWRGRFVYDPTKPDGTPRKLLDVSRLTALGWTPRIPLREGIAATSRWYLENAGELRHG</sequence>
<dbReference type="EMBL" id="JBHTCM010000024">
    <property type="protein sequence ID" value="MFC7334913.1"/>
    <property type="molecule type" value="Genomic_DNA"/>
</dbReference>
<dbReference type="Pfam" id="PF01370">
    <property type="entry name" value="Epimerase"/>
    <property type="match status" value="1"/>
</dbReference>
<protein>
    <recommendedName>
        <fullName evidence="5">GDP-L-fucose synthase</fullName>
        <ecNumber evidence="5">1.1.1.271</ecNumber>
    </recommendedName>
    <alternativeName>
        <fullName evidence="5">GDP-4-keto-6-deoxy-D-mannose-3,5-epimerase-4-reductase</fullName>
    </alternativeName>
</protein>
<dbReference type="InterPro" id="IPR036291">
    <property type="entry name" value="NAD(P)-bd_dom_sf"/>
</dbReference>
<evidence type="ECO:0000256" key="2">
    <source>
        <dbReference type="ARBA" id="ARBA00022857"/>
    </source>
</evidence>
<dbReference type="RefSeq" id="WP_377360454.1">
    <property type="nucleotide sequence ID" value="NZ_JBHTCM010000024.1"/>
</dbReference>
<dbReference type="PANTHER" id="PTHR43238:SF1">
    <property type="entry name" value="GDP-L-FUCOSE SYNTHASE"/>
    <property type="match status" value="1"/>
</dbReference>
<dbReference type="InterPro" id="IPR001509">
    <property type="entry name" value="Epimerase_deHydtase"/>
</dbReference>
<feature type="binding site" evidence="5">
    <location>
        <position position="196"/>
    </location>
    <ligand>
        <name>NADP(+)</name>
        <dbReference type="ChEBI" id="CHEBI:58349"/>
    </ligand>
</feature>
<name>A0ABW2KZW6_9PROT</name>
<feature type="domain" description="NAD-dependent epimerase/dehydratase" evidence="6">
    <location>
        <begin position="24"/>
        <end position="254"/>
    </location>
</feature>
<comment type="function">
    <text evidence="5">Catalyzes the two-step NADP-dependent conversion of GDP-4-dehydro-6-deoxy-D-mannose to GDP-fucose, involving an epimerase and a reductase reaction.</text>
</comment>
<evidence type="ECO:0000259" key="6">
    <source>
        <dbReference type="Pfam" id="PF01370"/>
    </source>
</evidence>
<evidence type="ECO:0000256" key="5">
    <source>
        <dbReference type="HAMAP-Rule" id="MF_00956"/>
    </source>
</evidence>
<evidence type="ECO:0000256" key="1">
    <source>
        <dbReference type="ARBA" id="ARBA00005959"/>
    </source>
</evidence>
<dbReference type="Gene3D" id="3.40.50.720">
    <property type="entry name" value="NAD(P)-binding Rossmann-like Domain"/>
    <property type="match status" value="1"/>
</dbReference>
<feature type="binding site" evidence="5">
    <location>
        <position position="204"/>
    </location>
    <ligand>
        <name>substrate</name>
    </ligand>
</feature>
<dbReference type="Gene3D" id="3.90.25.10">
    <property type="entry name" value="UDP-galactose 4-epimerase, domain 1"/>
    <property type="match status" value="1"/>
</dbReference>
<evidence type="ECO:0000256" key="4">
    <source>
        <dbReference type="ARBA" id="ARBA00023235"/>
    </source>
</evidence>
<feature type="site" description="Important for catalytic activity" evidence="5">
    <location>
        <position position="124"/>
    </location>
</feature>
<evidence type="ECO:0000313" key="8">
    <source>
        <dbReference type="Proteomes" id="UP001596456"/>
    </source>
</evidence>
<feature type="binding site" evidence="5">
    <location>
        <begin position="28"/>
        <end position="34"/>
    </location>
    <ligand>
        <name>NADP(+)</name>
        <dbReference type="ChEBI" id="CHEBI:58349"/>
    </ligand>
</feature>
<feature type="binding site" evidence="5">
    <location>
        <position position="286"/>
    </location>
    <ligand>
        <name>substrate</name>
    </ligand>
</feature>
<feature type="site" description="Important for catalytic activity" evidence="5">
    <location>
        <position position="126"/>
    </location>
</feature>
<keyword evidence="3 5" id="KW-0560">Oxidoreductase</keyword>
<proteinExistence type="inferred from homology"/>
<keyword evidence="8" id="KW-1185">Reference proteome</keyword>
<feature type="binding site" evidence="5">
    <location>
        <position position="219"/>
    </location>
    <ligand>
        <name>substrate</name>
    </ligand>
</feature>
<comment type="similarity">
    <text evidence="1 5">Belongs to the NAD(P)-dependent epimerase/dehydratase family. Fucose synthase subfamily.</text>
</comment>
<feature type="binding site" evidence="5">
    <location>
        <position position="226"/>
    </location>
    <ligand>
        <name>substrate</name>
    </ligand>
</feature>
<feature type="active site" description="Proton donor/acceptor" evidence="5">
    <location>
        <position position="153"/>
    </location>
</feature>
<keyword evidence="5" id="KW-0511">Multifunctional enzyme</keyword>
<accession>A0ABW2KZW6</accession>
<feature type="binding site" evidence="5">
    <location>
        <begin position="180"/>
        <end position="183"/>
    </location>
    <ligand>
        <name>NADP(+)</name>
        <dbReference type="ChEBI" id="CHEBI:58349"/>
    </ligand>
</feature>
<comment type="pathway">
    <text evidence="5">Nucleotide-sugar biosynthesis; GDP-L-fucose biosynthesis via de novo pathway; GDP-L-fucose from GDP-alpha-D-mannose: step 2/2.</text>
</comment>
<dbReference type="EC" id="1.1.1.271" evidence="5"/>
<keyword evidence="4 5" id="KW-0413">Isomerase</keyword>